<accession>A0ABZ2XMJ4</accession>
<protein>
    <recommendedName>
        <fullName evidence="3">WGR domain-containing protein</fullName>
    </recommendedName>
</protein>
<name>A0ABZ2XMJ4_9RHOO</name>
<reference evidence="1 2" key="1">
    <citation type="submission" date="2024-04" db="EMBL/GenBank/DDBJ databases">
        <title>Dissimilatory iodate-reducing microorganisms contribute to the enrichment of iodine in groundwater.</title>
        <authorList>
            <person name="Jiang Z."/>
        </authorList>
    </citation>
    <scope>NUCLEOTIDE SEQUENCE [LARGE SCALE GENOMIC DNA]</scope>
    <source>
        <strain evidence="1 2">NCP973</strain>
        <plasmid evidence="1 2">unnamed1</plasmid>
    </source>
</reference>
<organism evidence="1 2">
    <name type="scientific">Azonexus hydrophilus</name>
    <dbReference type="NCBI Taxonomy" id="418702"/>
    <lineage>
        <taxon>Bacteria</taxon>
        <taxon>Pseudomonadati</taxon>
        <taxon>Pseudomonadota</taxon>
        <taxon>Betaproteobacteria</taxon>
        <taxon>Rhodocyclales</taxon>
        <taxon>Azonexaceae</taxon>
        <taxon>Azonexus</taxon>
    </lineage>
</organism>
<proteinExistence type="predicted"/>
<dbReference type="Proteomes" id="UP001479520">
    <property type="component" value="Plasmid unnamed1"/>
</dbReference>
<evidence type="ECO:0000313" key="2">
    <source>
        <dbReference type="Proteomes" id="UP001479520"/>
    </source>
</evidence>
<keyword evidence="2" id="KW-1185">Reference proteome</keyword>
<evidence type="ECO:0008006" key="3">
    <source>
        <dbReference type="Google" id="ProtNLM"/>
    </source>
</evidence>
<dbReference type="RefSeq" id="WP_341744774.1">
    <property type="nucleotide sequence ID" value="NZ_CP151407.1"/>
</dbReference>
<sequence>MKLFKHKQSGKLVEVIAEEWGVVKFSSQGGGFLHRMKREAFETAFVAAVFDGYCAGKVGAEFLPDDLMFDCFSNGQRWNGWGMPYFTLENGLRLAALKASDLVYDAEGDRFVFRVDDSDPESDEVYPATMITTASGETVKAYPIGAGSWCWDAVEGVQ</sequence>
<geneLocation type="plasmid" evidence="1 2">
    <name>unnamed1</name>
</geneLocation>
<gene>
    <name evidence="1" type="ORF">AADV58_16940</name>
</gene>
<keyword evidence="1" id="KW-0614">Plasmid</keyword>
<dbReference type="EMBL" id="CP151407">
    <property type="protein sequence ID" value="WZJ23443.1"/>
    <property type="molecule type" value="Genomic_DNA"/>
</dbReference>
<evidence type="ECO:0000313" key="1">
    <source>
        <dbReference type="EMBL" id="WZJ23443.1"/>
    </source>
</evidence>